<proteinExistence type="predicted"/>
<name>A0ABY7K1I1_9ACTN</name>
<protein>
    <submittedName>
        <fullName evidence="1">Cupin domain-containing protein</fullName>
    </submittedName>
</protein>
<dbReference type="RefSeq" id="WP_269444604.1">
    <property type="nucleotide sequence ID" value="NZ_CP097463.1"/>
</dbReference>
<dbReference type="Proteomes" id="UP001164693">
    <property type="component" value="Chromosome"/>
</dbReference>
<keyword evidence="2" id="KW-1185">Reference proteome</keyword>
<dbReference type="InterPro" id="IPR011051">
    <property type="entry name" value="RmlC_Cupin_sf"/>
</dbReference>
<dbReference type="Gene3D" id="2.60.120.10">
    <property type="entry name" value="Jelly Rolls"/>
    <property type="match status" value="1"/>
</dbReference>
<dbReference type="PANTHER" id="PTHR37694">
    <property type="entry name" value="SLR8022 PROTEIN"/>
    <property type="match status" value="1"/>
</dbReference>
<evidence type="ECO:0000313" key="2">
    <source>
        <dbReference type="Proteomes" id="UP001164693"/>
    </source>
</evidence>
<sequence length="113" mass="12162">MNKISLTAMARQHLASATENASGRSAHTVYGGHEHVLRQTLVALRSGVSLDEHESPGEATLQVLHGRVRLTAGQDEWDGAVGDHLAIPDSRHALLALEDSAVLLTVAVRRDNR</sequence>
<reference evidence="1" key="1">
    <citation type="submission" date="2022-05" db="EMBL/GenBank/DDBJ databases">
        <title>Jatrophihabitans sp. SB3-54 whole genome sequence.</title>
        <authorList>
            <person name="Suh M.K."/>
            <person name="Eom M.K."/>
            <person name="Kim J.S."/>
            <person name="Kim H.S."/>
            <person name="Do H.E."/>
            <person name="Shin Y.K."/>
            <person name="Lee J.-S."/>
        </authorList>
    </citation>
    <scope>NUCLEOTIDE SEQUENCE</scope>
    <source>
        <strain evidence="1">SB3-54</strain>
    </source>
</reference>
<evidence type="ECO:0000313" key="1">
    <source>
        <dbReference type="EMBL" id="WAX58055.1"/>
    </source>
</evidence>
<organism evidence="1 2">
    <name type="scientific">Jatrophihabitans cynanchi</name>
    <dbReference type="NCBI Taxonomy" id="2944128"/>
    <lineage>
        <taxon>Bacteria</taxon>
        <taxon>Bacillati</taxon>
        <taxon>Actinomycetota</taxon>
        <taxon>Actinomycetes</taxon>
        <taxon>Jatrophihabitantales</taxon>
        <taxon>Jatrophihabitantaceae</taxon>
        <taxon>Jatrophihabitans</taxon>
    </lineage>
</organism>
<dbReference type="CDD" id="cd02230">
    <property type="entry name" value="cupin_HP0902-like"/>
    <property type="match status" value="1"/>
</dbReference>
<dbReference type="EMBL" id="CP097463">
    <property type="protein sequence ID" value="WAX58055.1"/>
    <property type="molecule type" value="Genomic_DNA"/>
</dbReference>
<accession>A0ABY7K1I1</accession>
<gene>
    <name evidence="1" type="ORF">M6B22_04615</name>
</gene>
<dbReference type="InterPro" id="IPR014710">
    <property type="entry name" value="RmlC-like_jellyroll"/>
</dbReference>
<dbReference type="SUPFAM" id="SSF51182">
    <property type="entry name" value="RmlC-like cupins"/>
    <property type="match status" value="1"/>
</dbReference>
<dbReference type="PANTHER" id="PTHR37694:SF1">
    <property type="entry name" value="SLR8022 PROTEIN"/>
    <property type="match status" value="1"/>
</dbReference>